<comment type="caution">
    <text evidence="3">The sequence shown here is derived from an EMBL/GenBank/DDBJ whole genome shotgun (WGS) entry which is preliminary data.</text>
</comment>
<feature type="compositionally biased region" description="Low complexity" evidence="1">
    <location>
        <begin position="327"/>
        <end position="343"/>
    </location>
</feature>
<dbReference type="OMA" id="GMIEDWL"/>
<evidence type="ECO:0000313" key="3">
    <source>
        <dbReference type="EMBL" id="CDO74495.1"/>
    </source>
</evidence>
<evidence type="ECO:0000313" key="4">
    <source>
        <dbReference type="Proteomes" id="UP000029665"/>
    </source>
</evidence>
<sequence length="523" mass="55610">MPTATATTTSASTSVISLKAASTAQPPPSPSSPSSAAATLRSLYPRAARAFLQRDVPLTHSLISSASPLLTLPTSPYSHNDPLASQRRKWDILRITFETTLYASPPSVQDTEHLPSTLRANLMLSPESLIAALHQRSMQLFTPADPPQPPSSTYLPSQILVTLVLGALKLNCPHIARALIEDWLAKNGQGGFSADADGYVKVLELYCLHVLPRLQDWDYADDFLKYERELPINVREQYVASLRQLRAEALANAHAQTAHPSHSVPSSSTTSRSVSPAPSDSSVSSSSTQTATPRSRGPAANGSIRPMTPFESSQSPKPQEQHRHGSPHSTSSQSIASTATSRTVTPQSASRERDRERARAKKPARAAARLPDGSASRSRSRSATPAATAAAGSPASSASMPNSVIRHAPLADPASARSSSIPRAPSTLALVRASFQSVLRGASRAKILAYLVLFVVLPLVSFLMRVRRRRAVPSGTGGGTVGAVRRRLRAANGQGGTGVVAKVWEELVRAVLDTVRMAGRGLV</sequence>
<keyword evidence="4" id="KW-1185">Reference proteome</keyword>
<gene>
    <name evidence="3" type="ORF">BN946_scf184979.g50</name>
</gene>
<evidence type="ECO:0000256" key="1">
    <source>
        <dbReference type="SAM" id="MobiDB-lite"/>
    </source>
</evidence>
<feature type="region of interest" description="Disordered" evidence="1">
    <location>
        <begin position="1"/>
        <end position="38"/>
    </location>
</feature>
<accession>A0A060SJB2</accession>
<feature type="compositionally biased region" description="Low complexity" evidence="1">
    <location>
        <begin position="365"/>
        <end position="399"/>
    </location>
</feature>
<dbReference type="HOGENOM" id="CLU_035515_0_0_1"/>
<feature type="transmembrane region" description="Helical" evidence="2">
    <location>
        <begin position="447"/>
        <end position="464"/>
    </location>
</feature>
<organism evidence="3 4">
    <name type="scientific">Pycnoporus cinnabarinus</name>
    <name type="common">Cinnabar-red polypore</name>
    <name type="synonym">Trametes cinnabarina</name>
    <dbReference type="NCBI Taxonomy" id="5643"/>
    <lineage>
        <taxon>Eukaryota</taxon>
        <taxon>Fungi</taxon>
        <taxon>Dikarya</taxon>
        <taxon>Basidiomycota</taxon>
        <taxon>Agaricomycotina</taxon>
        <taxon>Agaricomycetes</taxon>
        <taxon>Polyporales</taxon>
        <taxon>Polyporaceae</taxon>
        <taxon>Trametes</taxon>
    </lineage>
</organism>
<reference evidence="3" key="1">
    <citation type="submission" date="2014-01" db="EMBL/GenBank/DDBJ databases">
        <title>The genome of the white-rot fungus Pycnoporus cinnabarinus: a basidiomycete model with a versatile arsenal for lignocellulosic biomass breakdown.</title>
        <authorList>
            <person name="Levasseur A."/>
            <person name="Lomascolo A."/>
            <person name="Ruiz-Duenas F.J."/>
            <person name="Uzan E."/>
            <person name="Piumi F."/>
            <person name="Kues U."/>
            <person name="Ram A.F.J."/>
            <person name="Murat C."/>
            <person name="Haon M."/>
            <person name="Benoit I."/>
            <person name="Arfi Y."/>
            <person name="Chevret D."/>
            <person name="Drula E."/>
            <person name="Kwon M.J."/>
            <person name="Gouret P."/>
            <person name="Lesage-Meessen L."/>
            <person name="Lombard V."/>
            <person name="Mariette J."/>
            <person name="Noirot C."/>
            <person name="Park J."/>
            <person name="Patyshakuliyeva A."/>
            <person name="Wieneger R.A.B."/>
            <person name="Wosten H.A.B."/>
            <person name="Martin F."/>
            <person name="Coutinho P.M."/>
            <person name="de Vries R."/>
            <person name="Martinez A.T."/>
            <person name="Klopp C."/>
            <person name="Pontarotti P."/>
            <person name="Henrissat B."/>
            <person name="Record E."/>
        </authorList>
    </citation>
    <scope>NUCLEOTIDE SEQUENCE [LARGE SCALE GENOMIC DNA]</scope>
    <source>
        <strain evidence="3">BRFM137</strain>
    </source>
</reference>
<dbReference type="OrthoDB" id="3981028at2759"/>
<feature type="compositionally biased region" description="Low complexity" evidence="1">
    <location>
        <begin position="258"/>
        <end position="287"/>
    </location>
</feature>
<feature type="compositionally biased region" description="Low complexity" evidence="1">
    <location>
        <begin position="1"/>
        <end position="24"/>
    </location>
</feature>
<proteinExistence type="predicted"/>
<keyword evidence="2" id="KW-0812">Transmembrane</keyword>
<keyword evidence="2" id="KW-0472">Membrane</keyword>
<name>A0A060SJB2_PYCCI</name>
<protein>
    <submittedName>
        <fullName evidence="3">Uncharacterized protein</fullName>
    </submittedName>
</protein>
<keyword evidence="2" id="KW-1133">Transmembrane helix</keyword>
<dbReference type="AlphaFoldDB" id="A0A060SJB2"/>
<evidence type="ECO:0000256" key="2">
    <source>
        <dbReference type="SAM" id="Phobius"/>
    </source>
</evidence>
<dbReference type="EMBL" id="CCBP010000174">
    <property type="protein sequence ID" value="CDO74495.1"/>
    <property type="molecule type" value="Genomic_DNA"/>
</dbReference>
<dbReference type="STRING" id="5643.A0A060SJB2"/>
<dbReference type="Proteomes" id="UP000029665">
    <property type="component" value="Unassembled WGS sequence"/>
</dbReference>
<feature type="region of interest" description="Disordered" evidence="1">
    <location>
        <begin position="253"/>
        <end position="401"/>
    </location>
</feature>